<accession>A0A402AQ45</accession>
<dbReference type="PRINTS" id="PR00081">
    <property type="entry name" value="GDHRDH"/>
</dbReference>
<dbReference type="InterPro" id="IPR020904">
    <property type="entry name" value="Sc_DH/Rdtase_CS"/>
</dbReference>
<evidence type="ECO:0000256" key="1">
    <source>
        <dbReference type="ARBA" id="ARBA00006484"/>
    </source>
</evidence>
<dbReference type="AlphaFoldDB" id="A0A402AQ45"/>
<dbReference type="SUPFAM" id="SSF51735">
    <property type="entry name" value="NAD(P)-binding Rossmann-fold domains"/>
    <property type="match status" value="1"/>
</dbReference>
<dbReference type="GO" id="GO:0016491">
    <property type="term" value="F:oxidoreductase activity"/>
    <property type="evidence" value="ECO:0007669"/>
    <property type="project" value="UniProtKB-KW"/>
</dbReference>
<comment type="similarity">
    <text evidence="1 3">Belongs to the short-chain dehydrogenases/reductases (SDR) family.</text>
</comment>
<proteinExistence type="inferred from homology"/>
<dbReference type="PRINTS" id="PR00080">
    <property type="entry name" value="SDRFAMILY"/>
</dbReference>
<dbReference type="CDD" id="cd05327">
    <property type="entry name" value="retinol-DH_like_SDR_c_like"/>
    <property type="match status" value="1"/>
</dbReference>
<evidence type="ECO:0000256" key="2">
    <source>
        <dbReference type="ARBA" id="ARBA00023002"/>
    </source>
</evidence>
<dbReference type="Pfam" id="PF00106">
    <property type="entry name" value="adh_short"/>
    <property type="match status" value="1"/>
</dbReference>
<dbReference type="PANTHER" id="PTHR43157">
    <property type="entry name" value="PHOSPHATIDYLINOSITOL-GLYCAN BIOSYNTHESIS CLASS F PROTEIN-RELATED"/>
    <property type="match status" value="1"/>
</dbReference>
<name>A0A402AQ45_9CHLR</name>
<dbReference type="InterPro" id="IPR036291">
    <property type="entry name" value="NAD(P)-bd_dom_sf"/>
</dbReference>
<protein>
    <submittedName>
        <fullName evidence="4">Short-chain dehydrogenase</fullName>
    </submittedName>
</protein>
<organism evidence="4 5">
    <name type="scientific">Dictyobacter kobayashii</name>
    <dbReference type="NCBI Taxonomy" id="2014872"/>
    <lineage>
        <taxon>Bacteria</taxon>
        <taxon>Bacillati</taxon>
        <taxon>Chloroflexota</taxon>
        <taxon>Ktedonobacteria</taxon>
        <taxon>Ktedonobacterales</taxon>
        <taxon>Dictyobacteraceae</taxon>
        <taxon>Dictyobacter</taxon>
    </lineage>
</organism>
<keyword evidence="2" id="KW-0560">Oxidoreductase</keyword>
<dbReference type="Proteomes" id="UP000287188">
    <property type="component" value="Unassembled WGS sequence"/>
</dbReference>
<sequence length="286" mass="30940">MANIDMQGRVCLITGANNGIGKVTALELAKRGATVIMVSRNRAKGEAAQAEVKAQSGNDKVDLLTADMSSLASVRQLSQEVHEKYPQLHVLLNNAGGMNNKREVSVDGIERTFATNYVGPFLLTNLLLDLLKASAPARIINVSSTAHKMGSIDFDDLQSEKRYRAFPVYGTSKLALTLFTYELARRLEGTGVTVNNLHPGVVGTSFFGDGLLGRLSKLVMLTPEKGAQTSIYLATSPEVDNVTGKYFDKSKATPSSKASYDEQAGKRLWQVTEQLIEQKSNQGVTA</sequence>
<evidence type="ECO:0000313" key="5">
    <source>
        <dbReference type="Proteomes" id="UP000287188"/>
    </source>
</evidence>
<dbReference type="InterPro" id="IPR002347">
    <property type="entry name" value="SDR_fam"/>
</dbReference>
<dbReference type="PANTHER" id="PTHR43157:SF31">
    <property type="entry name" value="PHOSPHATIDYLINOSITOL-GLYCAN BIOSYNTHESIS CLASS F PROTEIN"/>
    <property type="match status" value="1"/>
</dbReference>
<comment type="caution">
    <text evidence="4">The sequence shown here is derived from an EMBL/GenBank/DDBJ whole genome shotgun (WGS) entry which is preliminary data.</text>
</comment>
<keyword evidence="5" id="KW-1185">Reference proteome</keyword>
<evidence type="ECO:0000313" key="4">
    <source>
        <dbReference type="EMBL" id="GCE21236.1"/>
    </source>
</evidence>
<reference evidence="5" key="1">
    <citation type="submission" date="2018-12" db="EMBL/GenBank/DDBJ databases">
        <title>Tengunoibacter tsumagoiensis gen. nov., sp. nov., Dictyobacter kobayashii sp. nov., D. alpinus sp. nov., and D. joshuensis sp. nov. and description of Dictyobacteraceae fam. nov. within the order Ktedonobacterales isolated from Tengu-no-mugimeshi.</title>
        <authorList>
            <person name="Wang C.M."/>
            <person name="Zheng Y."/>
            <person name="Sakai Y."/>
            <person name="Toyoda A."/>
            <person name="Minakuchi Y."/>
            <person name="Abe K."/>
            <person name="Yokota A."/>
            <person name="Yabe S."/>
        </authorList>
    </citation>
    <scope>NUCLEOTIDE SEQUENCE [LARGE SCALE GENOMIC DNA]</scope>
    <source>
        <strain evidence="5">Uno11</strain>
    </source>
</reference>
<gene>
    <name evidence="4" type="ORF">KDK_50360</name>
</gene>
<dbReference type="RefSeq" id="WP_218031984.1">
    <property type="nucleotide sequence ID" value="NZ_BIFS01000001.1"/>
</dbReference>
<dbReference type="PROSITE" id="PS00061">
    <property type="entry name" value="ADH_SHORT"/>
    <property type="match status" value="1"/>
</dbReference>
<dbReference type="Gene3D" id="3.40.50.720">
    <property type="entry name" value="NAD(P)-binding Rossmann-like Domain"/>
    <property type="match status" value="1"/>
</dbReference>
<evidence type="ECO:0000256" key="3">
    <source>
        <dbReference type="RuleBase" id="RU000363"/>
    </source>
</evidence>
<dbReference type="EMBL" id="BIFS01000001">
    <property type="protein sequence ID" value="GCE21236.1"/>
    <property type="molecule type" value="Genomic_DNA"/>
</dbReference>